<sequence>MQPLWYETASSQWCTPPLLNLKQPCSVHGLSRLHLREGAHSRSTSMRHGVAQGGHVPVDSQPFDVDSHWRSARRQNAPVVSVGDDGKDRAGRNGGCPVPKIGHGANSRLTECLQATAVAEQQIHAVSLMRPPTFGACCIRWLRSQQNEPPPFSPPPPHTFPTLQDTVPTRLTGCLQATALAEQQIRDYLLVRPPNFGAFRVRWLRSQQDAPPRHCSSGRLLSASFFDRCRICEW</sequence>
<dbReference type="Proteomes" id="UP000664859">
    <property type="component" value="Unassembled WGS sequence"/>
</dbReference>
<gene>
    <name evidence="1" type="ORF">JKP88DRAFT_245996</name>
</gene>
<evidence type="ECO:0000313" key="1">
    <source>
        <dbReference type="EMBL" id="KAG5181839.1"/>
    </source>
</evidence>
<comment type="caution">
    <text evidence="1">The sequence shown here is derived from an EMBL/GenBank/DDBJ whole genome shotgun (WGS) entry which is preliminary data.</text>
</comment>
<dbReference type="AlphaFoldDB" id="A0A836CDN6"/>
<proteinExistence type="predicted"/>
<accession>A0A836CDN6</accession>
<keyword evidence="2" id="KW-1185">Reference proteome</keyword>
<reference evidence="1" key="1">
    <citation type="submission" date="2021-02" db="EMBL/GenBank/DDBJ databases">
        <title>First Annotated Genome of the Yellow-green Alga Tribonema minus.</title>
        <authorList>
            <person name="Mahan K.M."/>
        </authorList>
    </citation>
    <scope>NUCLEOTIDE SEQUENCE</scope>
    <source>
        <strain evidence="1">UTEX B ZZ1240</strain>
    </source>
</reference>
<dbReference type="EMBL" id="JAFCMP010000290">
    <property type="protein sequence ID" value="KAG5181839.1"/>
    <property type="molecule type" value="Genomic_DNA"/>
</dbReference>
<organism evidence="1 2">
    <name type="scientific">Tribonema minus</name>
    <dbReference type="NCBI Taxonomy" id="303371"/>
    <lineage>
        <taxon>Eukaryota</taxon>
        <taxon>Sar</taxon>
        <taxon>Stramenopiles</taxon>
        <taxon>Ochrophyta</taxon>
        <taxon>PX clade</taxon>
        <taxon>Xanthophyceae</taxon>
        <taxon>Tribonematales</taxon>
        <taxon>Tribonemataceae</taxon>
        <taxon>Tribonema</taxon>
    </lineage>
</organism>
<name>A0A836CDN6_9STRA</name>
<evidence type="ECO:0000313" key="2">
    <source>
        <dbReference type="Proteomes" id="UP000664859"/>
    </source>
</evidence>
<protein>
    <submittedName>
        <fullName evidence="1">Uncharacterized protein</fullName>
    </submittedName>
</protein>